<reference evidence="2" key="1">
    <citation type="submission" date="2017-05" db="EMBL/GenBank/DDBJ databases">
        <authorList>
            <person name="Kirkegaard R."/>
            <person name="Mcilroy J S."/>
        </authorList>
    </citation>
    <scope>NUCLEOTIDE SEQUENCE [LARGE SCALE GENOMIC DNA]</scope>
</reference>
<gene>
    <name evidence="1" type="ORF">CFX1CAM_1738</name>
</gene>
<organism evidence="1 2">
    <name type="scientific">Candidatus Brevifilum fermentans</name>
    <dbReference type="NCBI Taxonomy" id="1986204"/>
    <lineage>
        <taxon>Bacteria</taxon>
        <taxon>Bacillati</taxon>
        <taxon>Chloroflexota</taxon>
        <taxon>Anaerolineae</taxon>
        <taxon>Anaerolineales</taxon>
        <taxon>Anaerolineaceae</taxon>
        <taxon>Candidatus Brevifilum</taxon>
    </lineage>
</organism>
<sequence length="136" mass="16927">MRRMYRKNRMEENFTQQLEPGYSRRPRKYAYSRGDCRSSRRRINRGGQIHRYGDTIDMRGFRTHHFGHYPRGQKAFRERAIAPIYREKRQLEHRIFRLQQRLRQVNRELAGRVDRRHDRGGIRYRKPLNREKFYSC</sequence>
<evidence type="ECO:0000313" key="2">
    <source>
        <dbReference type="Proteomes" id="UP000195514"/>
    </source>
</evidence>
<dbReference type="KEGG" id="abat:CFX1CAM_1738"/>
<dbReference type="Proteomes" id="UP000195514">
    <property type="component" value="Chromosome I"/>
</dbReference>
<name>A0A1Y6K576_9CHLR</name>
<proteinExistence type="predicted"/>
<accession>A0A1Y6K576</accession>
<dbReference type="AlphaFoldDB" id="A0A1Y6K576"/>
<evidence type="ECO:0000313" key="1">
    <source>
        <dbReference type="EMBL" id="SMX54803.1"/>
    </source>
</evidence>
<dbReference type="EMBL" id="LT859958">
    <property type="protein sequence ID" value="SMX54803.1"/>
    <property type="molecule type" value="Genomic_DNA"/>
</dbReference>
<keyword evidence="2" id="KW-1185">Reference proteome</keyword>
<protein>
    <submittedName>
        <fullName evidence="1">Uncharacterized protein</fullName>
    </submittedName>
</protein>